<dbReference type="InterPro" id="IPR000944">
    <property type="entry name" value="Tscrpt_reg_Rrf2"/>
</dbReference>
<dbReference type="AlphaFoldDB" id="A0A366HFI5"/>
<dbReference type="NCBIfam" id="TIGR00738">
    <property type="entry name" value="rrf2_super"/>
    <property type="match status" value="1"/>
</dbReference>
<keyword evidence="2" id="KW-1185">Reference proteome</keyword>
<dbReference type="OrthoDB" id="9808360at2"/>
<dbReference type="InterPro" id="IPR036388">
    <property type="entry name" value="WH-like_DNA-bd_sf"/>
</dbReference>
<dbReference type="GO" id="GO:0003700">
    <property type="term" value="F:DNA-binding transcription factor activity"/>
    <property type="evidence" value="ECO:0007669"/>
    <property type="project" value="TreeGrafter"/>
</dbReference>
<dbReference type="Pfam" id="PF02082">
    <property type="entry name" value="Rrf2"/>
    <property type="match status" value="1"/>
</dbReference>
<dbReference type="InterPro" id="IPR014290">
    <property type="entry name" value="SUF_FeS_clus_asmbl_reg"/>
</dbReference>
<dbReference type="NCBIfam" id="TIGR02944">
    <property type="entry name" value="suf_reg_Xantho"/>
    <property type="match status" value="1"/>
</dbReference>
<evidence type="ECO:0000313" key="1">
    <source>
        <dbReference type="EMBL" id="RBP40743.1"/>
    </source>
</evidence>
<protein>
    <submittedName>
        <fullName evidence="1">BadM/Rrf2 family transcriptional regulator</fullName>
    </submittedName>
</protein>
<dbReference type="Gene3D" id="1.10.10.10">
    <property type="entry name" value="Winged helix-like DNA-binding domain superfamily/Winged helix DNA-binding domain"/>
    <property type="match status" value="1"/>
</dbReference>
<dbReference type="Proteomes" id="UP000253628">
    <property type="component" value="Unassembled WGS sequence"/>
</dbReference>
<comment type="caution">
    <text evidence="1">The sequence shown here is derived from an EMBL/GenBank/DDBJ whole genome shotgun (WGS) entry which is preliminary data.</text>
</comment>
<dbReference type="PROSITE" id="PS51197">
    <property type="entry name" value="HTH_RRF2_2"/>
    <property type="match status" value="1"/>
</dbReference>
<evidence type="ECO:0000313" key="2">
    <source>
        <dbReference type="Proteomes" id="UP000253628"/>
    </source>
</evidence>
<dbReference type="SUPFAM" id="SSF46785">
    <property type="entry name" value="Winged helix' DNA-binding domain"/>
    <property type="match status" value="1"/>
</dbReference>
<dbReference type="EMBL" id="QNRQ01000003">
    <property type="protein sequence ID" value="RBP40743.1"/>
    <property type="molecule type" value="Genomic_DNA"/>
</dbReference>
<organism evidence="1 2">
    <name type="scientific">Eoetvoesiella caeni</name>
    <dbReference type="NCBI Taxonomy" id="645616"/>
    <lineage>
        <taxon>Bacteria</taxon>
        <taxon>Pseudomonadati</taxon>
        <taxon>Pseudomonadota</taxon>
        <taxon>Betaproteobacteria</taxon>
        <taxon>Burkholderiales</taxon>
        <taxon>Alcaligenaceae</taxon>
        <taxon>Eoetvoesiella</taxon>
    </lineage>
</organism>
<reference evidence="1 2" key="1">
    <citation type="submission" date="2018-06" db="EMBL/GenBank/DDBJ databases">
        <title>Genomic Encyclopedia of Type Strains, Phase IV (KMG-IV): sequencing the most valuable type-strain genomes for metagenomic binning, comparative biology and taxonomic classification.</title>
        <authorList>
            <person name="Goeker M."/>
        </authorList>
    </citation>
    <scope>NUCLEOTIDE SEQUENCE [LARGE SCALE GENOMIC DNA]</scope>
    <source>
        <strain evidence="1 2">DSM 25520</strain>
    </source>
</reference>
<proteinExistence type="predicted"/>
<dbReference type="PANTHER" id="PTHR33221">
    <property type="entry name" value="WINGED HELIX-TURN-HELIX TRANSCRIPTIONAL REGULATOR, RRF2 FAMILY"/>
    <property type="match status" value="1"/>
</dbReference>
<gene>
    <name evidence="1" type="ORF">DFR37_10382</name>
</gene>
<accession>A0A366HFI5</accession>
<dbReference type="PANTHER" id="PTHR33221:SF2">
    <property type="entry name" value="TRANSCRIPTIONAL REGULATOR"/>
    <property type="match status" value="1"/>
</dbReference>
<dbReference type="InterPro" id="IPR036390">
    <property type="entry name" value="WH_DNA-bd_sf"/>
</dbReference>
<name>A0A366HFI5_9BURK</name>
<sequence>MLRVSKIIDYGTLVLTHMASEPSRHYSAADLAGTLGIGQPTVSKVLKALGRHELVRSMRGARGGYALNRPAAQISIAQVVDALDDQPFGLTECSATPGVCSFEADCRIRSNWMRINNVVRRTLEDISIADMAQPISMHFEPEVLSHENSDRKNRLVP</sequence>
<dbReference type="GO" id="GO:0005829">
    <property type="term" value="C:cytosol"/>
    <property type="evidence" value="ECO:0007669"/>
    <property type="project" value="TreeGrafter"/>
</dbReference>
<dbReference type="RefSeq" id="WP_113932523.1">
    <property type="nucleotide sequence ID" value="NZ_JACCEU010000004.1"/>
</dbReference>